<sequence length="477" mass="53239">MSIVSIPDKLKEELDASNDQGSFLSRQIGKEVADVKSLAFWRAALAEFVGCLLLVMFTVGVGLKKEGTEGPPLLQVAIGCGFFIAVIITALSTVSGGHVNPAISIGFLVTGQITFMRFVVYTLFQTTGAVAGAGLLKAMVPNTHIGTIGVLSPSEGVTTSEALGAEVVITFLLLFVTMSLVDAGRTDMQGSVPLLVGLTVTVNILFGANISGGCMNPVRGFGPALVQEEFTYVWIYWTGPMIGAVAGALTYDLLFATKPFGLRRSCTATARASLENKYREEEGHGLLLQKYKDETKPPIYKKPRQEEPVQTLMYTKTDQEEKDPEELYQKKRKHEKDHGDLYTKPRHQEMDKPCLTHKGGKDQDQANHRYNKDHDRGFQRNDRDDQDYDRSHQKNRRPDQERDYQKRYTEDEDSDYSYHKTKDEGRVLGRKYQKNRNQEQAKSQGYQKSKHEPQQGNGLLQQRTKMGEISKSNVSAV</sequence>
<comment type="subcellular location">
    <subcellularLocation>
        <location evidence="1">Cell membrane</location>
        <topology evidence="1">Multi-pass membrane protein</topology>
    </subcellularLocation>
</comment>
<evidence type="ECO:0000256" key="2">
    <source>
        <dbReference type="ARBA" id="ARBA00006175"/>
    </source>
</evidence>
<evidence type="ECO:0000256" key="7">
    <source>
        <dbReference type="ARBA" id="ARBA00023136"/>
    </source>
</evidence>
<keyword evidence="4" id="KW-1003">Cell membrane</keyword>
<dbReference type="SUPFAM" id="SSF81338">
    <property type="entry name" value="Aquaporin-like"/>
    <property type="match status" value="1"/>
</dbReference>
<protein>
    <submittedName>
        <fullName evidence="11">Uncharacterized protein</fullName>
    </submittedName>
</protein>
<organism evidence="11 12">
    <name type="scientific">Lymnaea stagnalis</name>
    <name type="common">Great pond snail</name>
    <name type="synonym">Helix stagnalis</name>
    <dbReference type="NCBI Taxonomy" id="6523"/>
    <lineage>
        <taxon>Eukaryota</taxon>
        <taxon>Metazoa</taxon>
        <taxon>Spiralia</taxon>
        <taxon>Lophotrochozoa</taxon>
        <taxon>Mollusca</taxon>
        <taxon>Gastropoda</taxon>
        <taxon>Heterobranchia</taxon>
        <taxon>Euthyneura</taxon>
        <taxon>Panpulmonata</taxon>
        <taxon>Hygrophila</taxon>
        <taxon>Lymnaeoidea</taxon>
        <taxon>Lymnaeidae</taxon>
        <taxon>Lymnaea</taxon>
    </lineage>
</organism>
<feature type="compositionally biased region" description="Polar residues" evidence="9">
    <location>
        <begin position="454"/>
        <end position="477"/>
    </location>
</feature>
<dbReference type="GO" id="GO:0005886">
    <property type="term" value="C:plasma membrane"/>
    <property type="evidence" value="ECO:0007669"/>
    <property type="project" value="UniProtKB-SubCell"/>
</dbReference>
<evidence type="ECO:0000256" key="10">
    <source>
        <dbReference type="SAM" id="Phobius"/>
    </source>
</evidence>
<feature type="compositionally biased region" description="Basic and acidic residues" evidence="9">
    <location>
        <begin position="336"/>
        <end position="409"/>
    </location>
</feature>
<feature type="compositionally biased region" description="Basic and acidic residues" evidence="9">
    <location>
        <begin position="416"/>
        <end position="427"/>
    </location>
</feature>
<evidence type="ECO:0000313" key="12">
    <source>
        <dbReference type="Proteomes" id="UP001497497"/>
    </source>
</evidence>
<evidence type="ECO:0000256" key="8">
    <source>
        <dbReference type="RuleBase" id="RU000477"/>
    </source>
</evidence>
<evidence type="ECO:0000313" key="11">
    <source>
        <dbReference type="EMBL" id="CAL1528351.1"/>
    </source>
</evidence>
<dbReference type="PANTHER" id="PTHR19139">
    <property type="entry name" value="AQUAPORIN TRANSPORTER"/>
    <property type="match status" value="1"/>
</dbReference>
<dbReference type="InterPro" id="IPR000425">
    <property type="entry name" value="MIP"/>
</dbReference>
<feature type="transmembrane region" description="Helical" evidence="10">
    <location>
        <begin position="162"/>
        <end position="181"/>
    </location>
</feature>
<dbReference type="InterPro" id="IPR022357">
    <property type="entry name" value="MIP_CS"/>
</dbReference>
<feature type="compositionally biased region" description="Polar residues" evidence="9">
    <location>
        <begin position="438"/>
        <end position="447"/>
    </location>
</feature>
<dbReference type="InterPro" id="IPR034294">
    <property type="entry name" value="Aquaporin_transptr"/>
</dbReference>
<feature type="transmembrane region" description="Helical" evidence="10">
    <location>
        <begin position="232"/>
        <end position="254"/>
    </location>
</feature>
<dbReference type="Pfam" id="PF00230">
    <property type="entry name" value="MIP"/>
    <property type="match status" value="1"/>
</dbReference>
<dbReference type="PROSITE" id="PS00221">
    <property type="entry name" value="MIP"/>
    <property type="match status" value="1"/>
</dbReference>
<keyword evidence="7 10" id="KW-0472">Membrane</keyword>
<dbReference type="InterPro" id="IPR023271">
    <property type="entry name" value="Aquaporin-like"/>
</dbReference>
<dbReference type="Gene3D" id="1.20.1080.10">
    <property type="entry name" value="Glycerol uptake facilitator protein"/>
    <property type="match status" value="1"/>
</dbReference>
<comment type="caution">
    <text evidence="11">The sequence shown here is derived from an EMBL/GenBank/DDBJ whole genome shotgun (WGS) entry which is preliminary data.</text>
</comment>
<feature type="region of interest" description="Disordered" evidence="9">
    <location>
        <begin position="289"/>
        <end position="477"/>
    </location>
</feature>
<keyword evidence="3 8" id="KW-0813">Transport</keyword>
<keyword evidence="12" id="KW-1185">Reference proteome</keyword>
<dbReference type="GO" id="GO:0015250">
    <property type="term" value="F:water channel activity"/>
    <property type="evidence" value="ECO:0007669"/>
    <property type="project" value="TreeGrafter"/>
</dbReference>
<evidence type="ECO:0000256" key="9">
    <source>
        <dbReference type="SAM" id="MobiDB-lite"/>
    </source>
</evidence>
<feature type="transmembrane region" description="Helical" evidence="10">
    <location>
        <begin position="39"/>
        <end position="61"/>
    </location>
</feature>
<name>A0AAV2H894_LYMST</name>
<evidence type="ECO:0000256" key="6">
    <source>
        <dbReference type="ARBA" id="ARBA00022989"/>
    </source>
</evidence>
<evidence type="ECO:0000256" key="4">
    <source>
        <dbReference type="ARBA" id="ARBA00022475"/>
    </source>
</evidence>
<dbReference type="CDD" id="cd00333">
    <property type="entry name" value="MIP"/>
    <property type="match status" value="1"/>
</dbReference>
<comment type="similarity">
    <text evidence="2 8">Belongs to the MIP/aquaporin (TC 1.A.8) family.</text>
</comment>
<reference evidence="11 12" key="1">
    <citation type="submission" date="2024-04" db="EMBL/GenBank/DDBJ databases">
        <authorList>
            <consortium name="Genoscope - CEA"/>
            <person name="William W."/>
        </authorList>
    </citation>
    <scope>NUCLEOTIDE SEQUENCE [LARGE SCALE GENOMIC DNA]</scope>
</reference>
<gene>
    <name evidence="11" type="ORF">GSLYS_00002521001</name>
</gene>
<keyword evidence="5 8" id="KW-0812">Transmembrane</keyword>
<dbReference type="PRINTS" id="PR00783">
    <property type="entry name" value="MINTRINSICP"/>
</dbReference>
<dbReference type="AlphaFoldDB" id="A0AAV2H894"/>
<evidence type="ECO:0000256" key="3">
    <source>
        <dbReference type="ARBA" id="ARBA00022448"/>
    </source>
</evidence>
<dbReference type="EMBL" id="CAXITT010000031">
    <property type="protein sequence ID" value="CAL1528351.1"/>
    <property type="molecule type" value="Genomic_DNA"/>
</dbReference>
<keyword evidence="6 10" id="KW-1133">Transmembrane helix</keyword>
<evidence type="ECO:0000256" key="1">
    <source>
        <dbReference type="ARBA" id="ARBA00004651"/>
    </source>
</evidence>
<dbReference type="Proteomes" id="UP001497497">
    <property type="component" value="Unassembled WGS sequence"/>
</dbReference>
<evidence type="ECO:0000256" key="5">
    <source>
        <dbReference type="ARBA" id="ARBA00022692"/>
    </source>
</evidence>
<accession>A0AAV2H894</accession>
<feature type="transmembrane region" description="Helical" evidence="10">
    <location>
        <begin position="73"/>
        <end position="91"/>
    </location>
</feature>
<dbReference type="PANTHER" id="PTHR19139:SF199">
    <property type="entry name" value="MIP17260P"/>
    <property type="match status" value="1"/>
</dbReference>
<feature type="transmembrane region" description="Helical" evidence="10">
    <location>
        <begin position="193"/>
        <end position="212"/>
    </location>
</feature>
<proteinExistence type="inferred from homology"/>